<evidence type="ECO:0000313" key="2">
    <source>
        <dbReference type="Proteomes" id="UP001195483"/>
    </source>
</evidence>
<reference evidence="1" key="1">
    <citation type="journal article" date="2021" name="Genome Biol. Evol.">
        <title>A High-Quality Reference Genome for a Parasitic Bivalve with Doubly Uniparental Inheritance (Bivalvia: Unionida).</title>
        <authorList>
            <person name="Smith C.H."/>
        </authorList>
    </citation>
    <scope>NUCLEOTIDE SEQUENCE</scope>
    <source>
        <strain evidence="1">CHS0354</strain>
    </source>
</reference>
<name>A0AAE0SWQ1_9BIVA</name>
<comment type="caution">
    <text evidence="1">The sequence shown here is derived from an EMBL/GenBank/DDBJ whole genome shotgun (WGS) entry which is preliminary data.</text>
</comment>
<reference evidence="1" key="2">
    <citation type="journal article" date="2021" name="Genome Biol. Evol.">
        <title>Developing a high-quality reference genome for a parasitic bivalve with doubly uniparental inheritance (Bivalvia: Unionida).</title>
        <authorList>
            <person name="Smith C.H."/>
        </authorList>
    </citation>
    <scope>NUCLEOTIDE SEQUENCE</scope>
    <source>
        <strain evidence="1">CHS0354</strain>
        <tissue evidence="1">Mantle</tissue>
    </source>
</reference>
<dbReference type="EMBL" id="JAEAOA010000455">
    <property type="protein sequence ID" value="KAK3599469.1"/>
    <property type="molecule type" value="Genomic_DNA"/>
</dbReference>
<sequence>MKITIFKEVFPALSAKGGKLDSAAVYLEVNGQISMVGEESDYALTDKIKLVNNVIAALFDSHLPQGQFLGRSLTR</sequence>
<gene>
    <name evidence="1" type="ORF">CHS0354_006590</name>
</gene>
<accession>A0AAE0SWQ1</accession>
<reference evidence="1" key="3">
    <citation type="submission" date="2023-05" db="EMBL/GenBank/DDBJ databases">
        <authorList>
            <person name="Smith C.H."/>
        </authorList>
    </citation>
    <scope>NUCLEOTIDE SEQUENCE</scope>
    <source>
        <strain evidence="1">CHS0354</strain>
        <tissue evidence="1">Mantle</tissue>
    </source>
</reference>
<organism evidence="1 2">
    <name type="scientific">Potamilus streckersoni</name>
    <dbReference type="NCBI Taxonomy" id="2493646"/>
    <lineage>
        <taxon>Eukaryota</taxon>
        <taxon>Metazoa</taxon>
        <taxon>Spiralia</taxon>
        <taxon>Lophotrochozoa</taxon>
        <taxon>Mollusca</taxon>
        <taxon>Bivalvia</taxon>
        <taxon>Autobranchia</taxon>
        <taxon>Heteroconchia</taxon>
        <taxon>Palaeoheterodonta</taxon>
        <taxon>Unionida</taxon>
        <taxon>Unionoidea</taxon>
        <taxon>Unionidae</taxon>
        <taxon>Ambleminae</taxon>
        <taxon>Lampsilini</taxon>
        <taxon>Potamilus</taxon>
    </lineage>
</organism>
<evidence type="ECO:0000313" key="1">
    <source>
        <dbReference type="EMBL" id="KAK3599469.1"/>
    </source>
</evidence>
<protein>
    <submittedName>
        <fullName evidence="1">Uncharacterized protein</fullName>
    </submittedName>
</protein>
<dbReference type="Proteomes" id="UP001195483">
    <property type="component" value="Unassembled WGS sequence"/>
</dbReference>
<keyword evidence="2" id="KW-1185">Reference proteome</keyword>
<dbReference type="AlphaFoldDB" id="A0AAE0SWQ1"/>
<proteinExistence type="predicted"/>